<accession>A0A831XFH8</accession>
<sequence length="60" mass="6741">MIRCGFCGHEFPEEEGIRGCGRCGKACRSVRCPRCFYENPPEPAVIKALKGVLKRDGKKR</sequence>
<reference evidence="1" key="1">
    <citation type="journal article" date="2020" name="mSystems">
        <title>Genome- and Community-Level Interaction Insights into Carbon Utilization and Element Cycling Functions of Hydrothermarchaeota in Hydrothermal Sediment.</title>
        <authorList>
            <person name="Zhou Z."/>
            <person name="Liu Y."/>
            <person name="Xu W."/>
            <person name="Pan J."/>
            <person name="Luo Z.H."/>
            <person name="Li M."/>
        </authorList>
    </citation>
    <scope>NUCLEOTIDE SEQUENCE [LARGE SCALE GENOMIC DNA]</scope>
    <source>
        <strain evidence="1">SpSt-349</strain>
    </source>
</reference>
<evidence type="ECO:0000313" key="1">
    <source>
        <dbReference type="EMBL" id="HEN43344.1"/>
    </source>
</evidence>
<comment type="caution">
    <text evidence="1">The sequence shown here is derived from an EMBL/GenBank/DDBJ whole genome shotgun (WGS) entry which is preliminary data.</text>
</comment>
<dbReference type="AlphaFoldDB" id="A0A831XFH8"/>
<proteinExistence type="predicted"/>
<organism evidence="1">
    <name type="scientific">Geobacter metallireducens</name>
    <dbReference type="NCBI Taxonomy" id="28232"/>
    <lineage>
        <taxon>Bacteria</taxon>
        <taxon>Pseudomonadati</taxon>
        <taxon>Thermodesulfobacteriota</taxon>
        <taxon>Desulfuromonadia</taxon>
        <taxon>Geobacterales</taxon>
        <taxon>Geobacteraceae</taxon>
        <taxon>Geobacter</taxon>
    </lineage>
</organism>
<gene>
    <name evidence="1" type="ORF">ENQ87_13425</name>
</gene>
<protein>
    <submittedName>
        <fullName evidence="1">Uncharacterized protein</fullName>
    </submittedName>
</protein>
<dbReference type="EMBL" id="DSOV01000058">
    <property type="protein sequence ID" value="HEN43344.1"/>
    <property type="molecule type" value="Genomic_DNA"/>
</dbReference>
<name>A0A831XFH8_GEOME</name>